<evidence type="ECO:0000256" key="4">
    <source>
        <dbReference type="ARBA" id="ARBA00022692"/>
    </source>
</evidence>
<dbReference type="SMART" id="SM00382">
    <property type="entry name" value="AAA"/>
    <property type="match status" value="1"/>
</dbReference>
<dbReference type="GO" id="GO:0005886">
    <property type="term" value="C:plasma membrane"/>
    <property type="evidence" value="ECO:0007669"/>
    <property type="project" value="TreeGrafter"/>
</dbReference>
<feature type="transmembrane region" description="Helical" evidence="9">
    <location>
        <begin position="446"/>
        <end position="470"/>
    </location>
</feature>
<keyword evidence="6 12" id="KW-0067">ATP-binding</keyword>
<dbReference type="EMBL" id="GBHO01018983">
    <property type="protein sequence ID" value="JAG24621.1"/>
    <property type="molecule type" value="Transcribed_RNA"/>
</dbReference>
<feature type="transmembrane region" description="Helical" evidence="9">
    <location>
        <begin position="482"/>
        <end position="502"/>
    </location>
</feature>
<evidence type="ECO:0000259" key="10">
    <source>
        <dbReference type="PROSITE" id="PS50893"/>
    </source>
</evidence>
<protein>
    <submittedName>
        <fullName evidence="12">ATP-binding cassette sub-family G member 1</fullName>
    </submittedName>
</protein>
<sequence>MDEKPGAGMESLNMDHFPRRPPINIAFKDIRYKVVSWQTVPPRRKEILHGVSGEFRSGELTAIMGPSGAGKSTLLNILAGFAVKGMSGKIMINGESRESIGLEEFKKVSCYIQQDDVVRPLLTVYEAMSLATHLKLGCSASGKEKHQKILEILSMLSLHDHGSTLSGRLSGGQKKRLSLALELITNPPVIFLDEPTTGLDSVSTMACVSLMKKLAKQGRTMICTLHQPSAKIFEQFSQLYCVAQGVSIYQGPPENVTPFMANFDIFCPPYHNPADFIIEIAAGDYPRDLQRLAEAAEKSGQDYAISNWNSEKCDRGLEMYSLALNDKKASISSSDLGGVQSCLPQPASIWIQLFHLYYRNILIMRRDALNITLRFVAHIFIGVIFGYLYQGVGNNAETLLANFIFVYGTNLFLHYTGQMTVLLSFPLEYNVLTREHFNRWYTLPPYCIALLLVELPVQAFCAISYIIFGYYLTDQPLEWSRFLGFVMFNQAISVAAQGTGFLAGALLPITLAVFLAPVFSCFFSVFGFTSKYTDITAPLRPMYNISYFRAAFQGSFLSLYGNNRSDLPCMEEIYCHYKKPAKFLQEMGFDGFQPIPEVSYILAVGLLAYSLTAFTVWFKLNKR</sequence>
<evidence type="ECO:0000256" key="7">
    <source>
        <dbReference type="ARBA" id="ARBA00022989"/>
    </source>
</evidence>
<reference evidence="17" key="3">
    <citation type="submission" date="2014-09" db="EMBL/GenBank/DDBJ databases">
        <authorList>
            <person name="Magalhaes I.L.F."/>
            <person name="Oliveira U."/>
            <person name="Santos F.R."/>
            <person name="Vidigal T.H.D.A."/>
            <person name="Brescovit A.D."/>
            <person name="Santos A.J."/>
        </authorList>
    </citation>
    <scope>NUCLEOTIDE SEQUENCE</scope>
</reference>
<dbReference type="PROSITE" id="PS00211">
    <property type="entry name" value="ABC_TRANSPORTER_1"/>
    <property type="match status" value="1"/>
</dbReference>
<evidence type="ECO:0000313" key="16">
    <source>
        <dbReference type="EMBL" id="JAG24624.1"/>
    </source>
</evidence>
<reference evidence="12" key="1">
    <citation type="journal article" date="2014" name="PLoS ONE">
        <title>Transcriptome-Based Identification of ABC Transporters in the Western Tarnished Plant Bug Lygus hesperus.</title>
        <authorList>
            <person name="Hull J.J."/>
            <person name="Chaney K."/>
            <person name="Geib S.M."/>
            <person name="Fabrick J.A."/>
            <person name="Brent C.S."/>
            <person name="Walsh D."/>
            <person name="Lavine L.C."/>
        </authorList>
    </citation>
    <scope>NUCLEOTIDE SEQUENCE</scope>
</reference>
<keyword evidence="7 9" id="KW-1133">Transmembrane helix</keyword>
<gene>
    <name evidence="12" type="primary">Abcg1_18</name>
    <name evidence="14" type="synonym">Abcg1_1</name>
    <name evidence="13" type="synonym">Abcg1_13</name>
    <name evidence="15" type="synonym">Abcg1_16</name>
    <name evidence="16" type="synonym">Abcg1_20</name>
    <name evidence="11" type="synonym">Abcg1_4</name>
    <name evidence="11" type="ORF">CM83_70825</name>
    <name evidence="12" type="ORF">CM83_70839</name>
    <name evidence="13" type="ORF">CM83_70841</name>
    <name evidence="14" type="ORF">CM83_70858</name>
    <name evidence="15" type="ORF">CM83_70868</name>
    <name evidence="16" type="ORF">CM83_70879</name>
</gene>
<dbReference type="EMBL" id="GBHO01018980">
    <property type="protein sequence ID" value="JAG24624.1"/>
    <property type="molecule type" value="Transcribed_RNA"/>
</dbReference>
<evidence type="ECO:0000256" key="6">
    <source>
        <dbReference type="ARBA" id="ARBA00022840"/>
    </source>
</evidence>
<feature type="transmembrane region" description="Helical" evidence="9">
    <location>
        <begin position="401"/>
        <end position="425"/>
    </location>
</feature>
<organism evidence="12">
    <name type="scientific">Lygus hesperus</name>
    <name type="common">Western plant bug</name>
    <dbReference type="NCBI Taxonomy" id="30085"/>
    <lineage>
        <taxon>Eukaryota</taxon>
        <taxon>Metazoa</taxon>
        <taxon>Ecdysozoa</taxon>
        <taxon>Arthropoda</taxon>
        <taxon>Hexapoda</taxon>
        <taxon>Insecta</taxon>
        <taxon>Pterygota</taxon>
        <taxon>Neoptera</taxon>
        <taxon>Paraneoptera</taxon>
        <taxon>Hemiptera</taxon>
        <taxon>Heteroptera</taxon>
        <taxon>Panheteroptera</taxon>
        <taxon>Cimicomorpha</taxon>
        <taxon>Miridae</taxon>
        <taxon>Mirini</taxon>
        <taxon>Lygus</taxon>
    </lineage>
</organism>
<dbReference type="Gene3D" id="3.40.50.300">
    <property type="entry name" value="P-loop containing nucleotide triphosphate hydrolases"/>
    <property type="match status" value="1"/>
</dbReference>
<dbReference type="InterPro" id="IPR017871">
    <property type="entry name" value="ABC_transporter-like_CS"/>
</dbReference>
<keyword evidence="8 9" id="KW-0472">Membrane</keyword>
<dbReference type="SUPFAM" id="SSF52540">
    <property type="entry name" value="P-loop containing nucleoside triphosphate hydrolases"/>
    <property type="match status" value="1"/>
</dbReference>
<dbReference type="GO" id="GO:0005524">
    <property type="term" value="F:ATP binding"/>
    <property type="evidence" value="ECO:0007669"/>
    <property type="project" value="UniProtKB-KW"/>
</dbReference>
<dbReference type="AlphaFoldDB" id="A0A0A9WA49"/>
<dbReference type="PANTHER" id="PTHR48041:SF61">
    <property type="entry name" value="SD03967P"/>
    <property type="match status" value="1"/>
</dbReference>
<dbReference type="Pfam" id="PF01061">
    <property type="entry name" value="ABC2_membrane"/>
    <property type="match status" value="1"/>
</dbReference>
<evidence type="ECO:0000313" key="17">
    <source>
        <dbReference type="EMBL" id="JAG48252.1"/>
    </source>
</evidence>
<evidence type="ECO:0000256" key="3">
    <source>
        <dbReference type="ARBA" id="ARBA00022448"/>
    </source>
</evidence>
<dbReference type="InterPro" id="IPR050352">
    <property type="entry name" value="ABCG_transporters"/>
</dbReference>
<name>A0A0A9WA49_LYGHE</name>
<dbReference type="EMBL" id="GBHO01018987">
    <property type="protein sequence ID" value="JAG24617.1"/>
    <property type="molecule type" value="Transcribed_RNA"/>
</dbReference>
<dbReference type="InterPro" id="IPR043926">
    <property type="entry name" value="ABCG_dom"/>
</dbReference>
<keyword evidence="3" id="KW-0813">Transport</keyword>
<evidence type="ECO:0000256" key="5">
    <source>
        <dbReference type="ARBA" id="ARBA00022741"/>
    </source>
</evidence>
<evidence type="ECO:0000313" key="12">
    <source>
        <dbReference type="EMBL" id="JAG05332.1"/>
    </source>
</evidence>
<evidence type="ECO:0000256" key="8">
    <source>
        <dbReference type="ARBA" id="ARBA00023136"/>
    </source>
</evidence>
<dbReference type="Pfam" id="PF00005">
    <property type="entry name" value="ABC_tran"/>
    <property type="match status" value="1"/>
</dbReference>
<dbReference type="InterPro" id="IPR003593">
    <property type="entry name" value="AAA+_ATPase"/>
</dbReference>
<comment type="similarity">
    <text evidence="2">Belongs to the ABC transporter superfamily. ABCG family. Eye pigment precursor importer (TC 3.A.1.204) subfamily.</text>
</comment>
<reference evidence="12" key="2">
    <citation type="submission" date="2014-07" db="EMBL/GenBank/DDBJ databases">
        <authorList>
            <person name="Hull J."/>
        </authorList>
    </citation>
    <scope>NUCLEOTIDE SEQUENCE</scope>
</reference>
<evidence type="ECO:0000256" key="2">
    <source>
        <dbReference type="ARBA" id="ARBA00005814"/>
    </source>
</evidence>
<dbReference type="InterPro" id="IPR003439">
    <property type="entry name" value="ABC_transporter-like_ATP-bd"/>
</dbReference>
<dbReference type="FunFam" id="3.40.50.300:FF:001077">
    <property type="entry name" value="Uncharacterized protein, isoform A"/>
    <property type="match status" value="1"/>
</dbReference>
<keyword evidence="4 9" id="KW-0812">Transmembrane</keyword>
<dbReference type="PANTHER" id="PTHR48041">
    <property type="entry name" value="ABC TRANSPORTER G FAMILY MEMBER 28"/>
    <property type="match status" value="1"/>
</dbReference>
<dbReference type="InterPro" id="IPR013525">
    <property type="entry name" value="ABC2_TM"/>
</dbReference>
<dbReference type="InterPro" id="IPR027417">
    <property type="entry name" value="P-loop_NTPase"/>
</dbReference>
<evidence type="ECO:0000313" key="15">
    <source>
        <dbReference type="EMBL" id="JAG24621.1"/>
    </source>
</evidence>
<proteinExistence type="inferred from homology"/>
<dbReference type="EMBL" id="GBHO01038271">
    <property type="protein sequence ID" value="JAG05333.1"/>
    <property type="molecule type" value="Transcribed_RNA"/>
</dbReference>
<feature type="transmembrane region" description="Helical" evidence="9">
    <location>
        <begin position="368"/>
        <end position="389"/>
    </location>
</feature>
<evidence type="ECO:0000256" key="9">
    <source>
        <dbReference type="SAM" id="Phobius"/>
    </source>
</evidence>
<accession>A0A0A9WA49</accession>
<dbReference type="EMBL" id="GBHO01038276">
    <property type="protein sequence ID" value="JAG05328.1"/>
    <property type="molecule type" value="Transcribed_RNA"/>
</dbReference>
<evidence type="ECO:0000313" key="14">
    <source>
        <dbReference type="EMBL" id="JAG24617.1"/>
    </source>
</evidence>
<evidence type="ECO:0000313" key="13">
    <source>
        <dbReference type="EMBL" id="JAG05333.1"/>
    </source>
</evidence>
<feature type="transmembrane region" description="Helical" evidence="9">
    <location>
        <begin position="509"/>
        <end position="529"/>
    </location>
</feature>
<dbReference type="EMBL" id="GBRD01007511">
    <property type="protein sequence ID" value="JAG58310.1"/>
    <property type="molecule type" value="Transcribed_RNA"/>
</dbReference>
<evidence type="ECO:0000256" key="1">
    <source>
        <dbReference type="ARBA" id="ARBA00004141"/>
    </source>
</evidence>
<dbReference type="EMBL" id="GBHO01038272">
    <property type="protein sequence ID" value="JAG05332.1"/>
    <property type="molecule type" value="Transcribed_RNA"/>
</dbReference>
<dbReference type="Pfam" id="PF19055">
    <property type="entry name" value="ABC2_membrane_7"/>
    <property type="match status" value="1"/>
</dbReference>
<dbReference type="CDD" id="cd03213">
    <property type="entry name" value="ABCG_EPDR"/>
    <property type="match status" value="1"/>
</dbReference>
<keyword evidence="5" id="KW-0547">Nucleotide-binding</keyword>
<dbReference type="GO" id="GO:0140359">
    <property type="term" value="F:ABC-type transporter activity"/>
    <property type="evidence" value="ECO:0007669"/>
    <property type="project" value="InterPro"/>
</dbReference>
<dbReference type="GO" id="GO:0016887">
    <property type="term" value="F:ATP hydrolysis activity"/>
    <property type="evidence" value="ECO:0007669"/>
    <property type="project" value="InterPro"/>
</dbReference>
<comment type="subcellular location">
    <subcellularLocation>
        <location evidence="1">Membrane</location>
        <topology evidence="1">Multi-pass membrane protein</topology>
    </subcellularLocation>
</comment>
<dbReference type="EMBL" id="GBRD01017575">
    <property type="protein sequence ID" value="JAG48252.1"/>
    <property type="molecule type" value="Transcribed_RNA"/>
</dbReference>
<evidence type="ECO:0000313" key="11">
    <source>
        <dbReference type="EMBL" id="JAG05328.1"/>
    </source>
</evidence>
<feature type="transmembrane region" description="Helical" evidence="9">
    <location>
        <begin position="598"/>
        <end position="618"/>
    </location>
</feature>
<feature type="domain" description="ABC transporter" evidence="10">
    <location>
        <begin position="25"/>
        <end position="269"/>
    </location>
</feature>
<dbReference type="PROSITE" id="PS50893">
    <property type="entry name" value="ABC_TRANSPORTER_2"/>
    <property type="match status" value="1"/>
</dbReference>